<organism evidence="1 2">
    <name type="scientific">Aerophobetes bacterium</name>
    <dbReference type="NCBI Taxonomy" id="2030807"/>
    <lineage>
        <taxon>Bacteria</taxon>
        <taxon>Candidatus Aerophobota</taxon>
    </lineage>
</organism>
<proteinExistence type="predicted"/>
<sequence length="852" mass="94579">MNENSPQIVHCFGVVLVCYLLITLPMVSATNINLIYGGNTVDSIEYNPSNFVKITSNIYDDEEPQLWRDEYIKVGLNVENATGDVRIVKGYVYPCKDMNPSECISNTAPETFAETFEKTYNWIDIRNKDVYPQPSSDNPEISRFLVLAKVSKAGRLFWTGLIFEIRRVDYNLFSSYSLDATDTEIYINDYSYVSIVSDFIRNNFIIPFNTQWINRIVFYGAEYIFSIRGTPENIISAQENESTEITFVPDMLFVFSNATQGFYSAVVINHTEPSTCGFNGCEPGETSDNCCIDCGCVSGYYCDIGYGYCRSENEIHMSLYGMPQTELMNCYIAHKINVSVIINNPPSDMTVSAWKAVLNGEEQEISCSNVFGSVYSCTVTVSALPNCGEGEFMLTSNYIENEIAYSDGSVQKTKRLLVSLPDITISSYTCGDGKCENNKGEDLGRCCYDCGCAGGYYCDVRITNNLPDPKSGTCKIKLRDSDIEVFMNQTVFYSGSFQVGAEISVNNPPRSLELLDLGCDSGCDQDGHACMVSCDITCNQFSYSGNVYKGVCTVDFVINNYTKTFSYTLHPVINLTLKYYDGPNVVEESFSLHTGSLSIPMHFCGDRECNGDENQQTCCYDCGCPAGMYCDTKDRDKPMEGDVCRNLNDVNLVIDSIEPRNFSDAAEQNVINISAHIINPPSSLKVTPSCEIGGGNVSCNIACERLPSSTGDYNLSCSLYIEPLDYRNPKVANFYDAVDQKLVLEGNRIELSLRFNDGGSVKEIVRQADIGRIEMDVVWHCGVDVYGDGNLCEADLGENSENCCIDCGCGNETDEKGLPLRFCYTGKSLHGECIERSLIGMNILSVNPETEK</sequence>
<reference evidence="1 2" key="1">
    <citation type="submission" date="2018-06" db="EMBL/GenBank/DDBJ databases">
        <title>Extensive metabolic versatility and redundancy in microbially diverse, dynamic hydrothermal sediments.</title>
        <authorList>
            <person name="Dombrowski N."/>
            <person name="Teske A."/>
            <person name="Baker B.J."/>
        </authorList>
    </citation>
    <scope>NUCLEOTIDE SEQUENCE [LARGE SCALE GENOMIC DNA]</scope>
    <source>
        <strain evidence="1">B3_G15</strain>
    </source>
</reference>
<evidence type="ECO:0000313" key="2">
    <source>
        <dbReference type="Proteomes" id="UP000280417"/>
    </source>
</evidence>
<dbReference type="EMBL" id="QMQA01000298">
    <property type="protein sequence ID" value="RLE11012.1"/>
    <property type="molecule type" value="Genomic_DNA"/>
</dbReference>
<protein>
    <submittedName>
        <fullName evidence="1">Uncharacterized protein</fullName>
    </submittedName>
</protein>
<name>A0A662DA38_UNCAE</name>
<accession>A0A662DA38</accession>
<feature type="non-terminal residue" evidence="1">
    <location>
        <position position="852"/>
    </location>
</feature>
<dbReference type="AlphaFoldDB" id="A0A662DA38"/>
<comment type="caution">
    <text evidence="1">The sequence shown here is derived from an EMBL/GenBank/DDBJ whole genome shotgun (WGS) entry which is preliminary data.</text>
</comment>
<evidence type="ECO:0000313" key="1">
    <source>
        <dbReference type="EMBL" id="RLE11012.1"/>
    </source>
</evidence>
<dbReference type="Proteomes" id="UP000280417">
    <property type="component" value="Unassembled WGS sequence"/>
</dbReference>
<gene>
    <name evidence="1" type="ORF">DRJ04_08830</name>
</gene>